<dbReference type="Gene3D" id="3.30.1120.90">
    <property type="entry name" value="Nucleosome assembly protein"/>
    <property type="match status" value="1"/>
</dbReference>
<proteinExistence type="inferred from homology"/>
<dbReference type="GO" id="GO:0006334">
    <property type="term" value="P:nucleosome assembly"/>
    <property type="evidence" value="ECO:0007669"/>
    <property type="project" value="InterPro"/>
</dbReference>
<organism evidence="4 5">
    <name type="scientific">Diacronema lutheri</name>
    <name type="common">Unicellular marine alga</name>
    <name type="synonym">Monochrysis lutheri</name>
    <dbReference type="NCBI Taxonomy" id="2081491"/>
    <lineage>
        <taxon>Eukaryota</taxon>
        <taxon>Haptista</taxon>
        <taxon>Haptophyta</taxon>
        <taxon>Pavlovophyceae</taxon>
        <taxon>Pavlovales</taxon>
        <taxon>Pavlovaceae</taxon>
        <taxon>Diacronema</taxon>
    </lineage>
</organism>
<dbReference type="Proteomes" id="UP000751190">
    <property type="component" value="Unassembled WGS sequence"/>
</dbReference>
<evidence type="ECO:0000313" key="5">
    <source>
        <dbReference type="Proteomes" id="UP000751190"/>
    </source>
</evidence>
<sequence>MAHLRPFLGRLGARARAPLGFATRALSGSVRPPVKPMDSDPDFDDEPLEEHPAIMRRIDAVRFLHERHTALCDELAGKVEALQLEYDAKLAPILARRAEIVSGRSEPTPDEAKPLEHYLASFAPTTDEPEPGIPGFWLTAITEHEALRDAVTEADAPILEYLQDVQCIKFGPGERERARAPGGRAGRAGDAPDASDDVGELPGFELVFAFAPNPYFDERELRKVVWLEDGYPAATQGCAISWRAGKDVTHRAVAKHSKRQNRKVKALEAVPSFFHFFASRVFDFDDADFANAGGDGPSGGALSGGSGGDDGAGGARESQVEAHLEDLRMTLTFRDELVPNAAEWAAVIEEDGDE</sequence>
<evidence type="ECO:0000256" key="3">
    <source>
        <dbReference type="SAM" id="MobiDB-lite"/>
    </source>
</evidence>
<dbReference type="OrthoDB" id="27325at2759"/>
<evidence type="ECO:0000256" key="2">
    <source>
        <dbReference type="RuleBase" id="RU003876"/>
    </source>
</evidence>
<comment type="caution">
    <text evidence="4">The sequence shown here is derived from an EMBL/GenBank/DDBJ whole genome shotgun (WGS) entry which is preliminary data.</text>
</comment>
<keyword evidence="5" id="KW-1185">Reference proteome</keyword>
<name>A0A8J5XT48_DIALT</name>
<dbReference type="EMBL" id="JAGTXO010000011">
    <property type="protein sequence ID" value="KAG8464950.1"/>
    <property type="molecule type" value="Genomic_DNA"/>
</dbReference>
<comment type="similarity">
    <text evidence="1 2">Belongs to the nucleosome assembly protein (NAP) family.</text>
</comment>
<dbReference type="OMA" id="EFIKSPM"/>
<dbReference type="InterPro" id="IPR002164">
    <property type="entry name" value="NAP_family"/>
</dbReference>
<feature type="region of interest" description="Disordered" evidence="3">
    <location>
        <begin position="173"/>
        <end position="196"/>
    </location>
</feature>
<accession>A0A8J5XT48</accession>
<dbReference type="SUPFAM" id="SSF143113">
    <property type="entry name" value="NAP-like"/>
    <property type="match status" value="1"/>
</dbReference>
<dbReference type="Pfam" id="PF00956">
    <property type="entry name" value="NAP"/>
    <property type="match status" value="1"/>
</dbReference>
<evidence type="ECO:0000256" key="1">
    <source>
        <dbReference type="ARBA" id="ARBA00009947"/>
    </source>
</evidence>
<evidence type="ECO:0008006" key="6">
    <source>
        <dbReference type="Google" id="ProtNLM"/>
    </source>
</evidence>
<reference evidence="4" key="1">
    <citation type="submission" date="2021-05" db="EMBL/GenBank/DDBJ databases">
        <title>The genome of the haptophyte Pavlova lutheri (Diacronema luteri, Pavlovales) - a model for lipid biosynthesis in eukaryotic algae.</title>
        <authorList>
            <person name="Hulatt C.J."/>
            <person name="Posewitz M.C."/>
        </authorList>
    </citation>
    <scope>NUCLEOTIDE SEQUENCE</scope>
    <source>
        <strain evidence="4">NIVA-4/92</strain>
    </source>
</reference>
<feature type="compositionally biased region" description="Gly residues" evidence="3">
    <location>
        <begin position="295"/>
        <end position="314"/>
    </location>
</feature>
<dbReference type="AlphaFoldDB" id="A0A8J5XT48"/>
<dbReference type="InterPro" id="IPR037231">
    <property type="entry name" value="NAP-like_sf"/>
</dbReference>
<gene>
    <name evidence="4" type="ORF">KFE25_012313</name>
</gene>
<feature type="region of interest" description="Disordered" evidence="3">
    <location>
        <begin position="295"/>
        <end position="319"/>
    </location>
</feature>
<protein>
    <recommendedName>
        <fullName evidence="6">Nucleosome assembly protein</fullName>
    </recommendedName>
</protein>
<evidence type="ECO:0000313" key="4">
    <source>
        <dbReference type="EMBL" id="KAG8464950.1"/>
    </source>
</evidence>
<dbReference type="PANTHER" id="PTHR11875">
    <property type="entry name" value="TESTIS-SPECIFIC Y-ENCODED PROTEIN"/>
    <property type="match status" value="1"/>
</dbReference>
<dbReference type="GO" id="GO:0005634">
    <property type="term" value="C:nucleus"/>
    <property type="evidence" value="ECO:0007669"/>
    <property type="project" value="InterPro"/>
</dbReference>